<sequence>MIKGLYEVHFQVEQLDRSIAFYEKLGLTLAWKTEGIAFMWIEPEKSWLGLWEKPRGNHVFAKHLAFRVDFEDMPGAIDWLKKRGIQPEKDGKFEPIEPVVRPDQRNASVYFSDPDGHRLELICPVPGDAPKELPKMYWSEWQRHRSSL</sequence>
<dbReference type="InterPro" id="IPR037523">
    <property type="entry name" value="VOC_core"/>
</dbReference>
<feature type="domain" description="VOC" evidence="1">
    <location>
        <begin position="4"/>
        <end position="124"/>
    </location>
</feature>
<proteinExistence type="predicted"/>
<dbReference type="AlphaFoldDB" id="A0A2T0LAI0"/>
<dbReference type="Gene3D" id="3.10.180.10">
    <property type="entry name" value="2,3-Dihydroxybiphenyl 1,2-Dioxygenase, domain 1"/>
    <property type="match status" value="1"/>
</dbReference>
<accession>A0A2T0LAI0</accession>
<organism evidence="2 3">
    <name type="scientific">Planifilum fimeticola</name>
    <dbReference type="NCBI Taxonomy" id="201975"/>
    <lineage>
        <taxon>Bacteria</taxon>
        <taxon>Bacillati</taxon>
        <taxon>Bacillota</taxon>
        <taxon>Bacilli</taxon>
        <taxon>Bacillales</taxon>
        <taxon>Thermoactinomycetaceae</taxon>
        <taxon>Planifilum</taxon>
    </lineage>
</organism>
<keyword evidence="2" id="KW-0808">Transferase</keyword>
<dbReference type="Pfam" id="PF00903">
    <property type="entry name" value="Glyoxalase"/>
    <property type="match status" value="1"/>
</dbReference>
<protein>
    <submittedName>
        <fullName evidence="2">Glutathione S-transferase</fullName>
    </submittedName>
</protein>
<dbReference type="SUPFAM" id="SSF54593">
    <property type="entry name" value="Glyoxalase/Bleomycin resistance protein/Dihydroxybiphenyl dioxygenase"/>
    <property type="match status" value="1"/>
</dbReference>
<name>A0A2T0LAI0_9BACL</name>
<dbReference type="EMBL" id="PVNE01000035">
    <property type="protein sequence ID" value="PRX38836.1"/>
    <property type="molecule type" value="Genomic_DNA"/>
</dbReference>
<dbReference type="GO" id="GO:0016740">
    <property type="term" value="F:transferase activity"/>
    <property type="evidence" value="ECO:0007669"/>
    <property type="project" value="UniProtKB-KW"/>
</dbReference>
<dbReference type="InterPro" id="IPR004360">
    <property type="entry name" value="Glyas_Fos-R_dOase_dom"/>
</dbReference>
<evidence type="ECO:0000259" key="1">
    <source>
        <dbReference type="PROSITE" id="PS51819"/>
    </source>
</evidence>
<comment type="caution">
    <text evidence="2">The sequence shown here is derived from an EMBL/GenBank/DDBJ whole genome shotgun (WGS) entry which is preliminary data.</text>
</comment>
<evidence type="ECO:0000313" key="3">
    <source>
        <dbReference type="Proteomes" id="UP000237797"/>
    </source>
</evidence>
<dbReference type="InterPro" id="IPR029068">
    <property type="entry name" value="Glyas_Bleomycin-R_OHBP_Dase"/>
</dbReference>
<dbReference type="OrthoDB" id="375220at2"/>
<reference evidence="2 3" key="1">
    <citation type="submission" date="2018-03" db="EMBL/GenBank/DDBJ databases">
        <title>Genomic Encyclopedia of Archaeal and Bacterial Type Strains, Phase II (KMG-II): from individual species to whole genera.</title>
        <authorList>
            <person name="Goeker M."/>
        </authorList>
    </citation>
    <scope>NUCLEOTIDE SEQUENCE [LARGE SCALE GENOMIC DNA]</scope>
    <source>
        <strain evidence="2 3">DSM 44946</strain>
    </source>
</reference>
<dbReference type="PROSITE" id="PS51819">
    <property type="entry name" value="VOC"/>
    <property type="match status" value="1"/>
</dbReference>
<gene>
    <name evidence="2" type="ORF">CLV97_13513</name>
</gene>
<dbReference type="Proteomes" id="UP000237797">
    <property type="component" value="Unassembled WGS sequence"/>
</dbReference>
<evidence type="ECO:0000313" key="2">
    <source>
        <dbReference type="EMBL" id="PRX38836.1"/>
    </source>
</evidence>
<dbReference type="RefSeq" id="WP_106346570.1">
    <property type="nucleotide sequence ID" value="NZ_PVNE01000035.1"/>
</dbReference>
<keyword evidence="3" id="KW-1185">Reference proteome</keyword>